<dbReference type="Proteomes" id="UP000236333">
    <property type="component" value="Unassembled WGS sequence"/>
</dbReference>
<dbReference type="AlphaFoldDB" id="A0A2J8AI80"/>
<organism evidence="2 3">
    <name type="scientific">Tetrabaena socialis</name>
    <dbReference type="NCBI Taxonomy" id="47790"/>
    <lineage>
        <taxon>Eukaryota</taxon>
        <taxon>Viridiplantae</taxon>
        <taxon>Chlorophyta</taxon>
        <taxon>core chlorophytes</taxon>
        <taxon>Chlorophyceae</taxon>
        <taxon>CS clade</taxon>
        <taxon>Chlamydomonadales</taxon>
        <taxon>Tetrabaenaceae</taxon>
        <taxon>Tetrabaena</taxon>
    </lineage>
</organism>
<accession>A0A2J8AI80</accession>
<evidence type="ECO:0000256" key="1">
    <source>
        <dbReference type="SAM" id="MobiDB-lite"/>
    </source>
</evidence>
<name>A0A2J8AI80_9CHLO</name>
<comment type="caution">
    <text evidence="2">The sequence shown here is derived from an EMBL/GenBank/DDBJ whole genome shotgun (WGS) entry which is preliminary data.</text>
</comment>
<sequence length="170" mass="17182">MPVQPPAEAVAGAGGAASAVGPGTGTAAEHAGTAPAGAAAPLRAVPQPDLPAVADAPPDPSHVWLLMLVLRFAGRLPPNEKACSLRLVDKGTAAALRGPQHATIRLSKPLQPDAHMRSGAASSLAWRHRSQLRLQTARSGSIANLWGAACCQRPPLAAELTQEAAASGDP</sequence>
<proteinExistence type="predicted"/>
<keyword evidence="3" id="KW-1185">Reference proteome</keyword>
<gene>
    <name evidence="2" type="ORF">TSOC_000831</name>
</gene>
<evidence type="ECO:0000313" key="2">
    <source>
        <dbReference type="EMBL" id="PNH12220.1"/>
    </source>
</evidence>
<protein>
    <submittedName>
        <fullName evidence="2">Uncharacterized protein</fullName>
    </submittedName>
</protein>
<evidence type="ECO:0000313" key="3">
    <source>
        <dbReference type="Proteomes" id="UP000236333"/>
    </source>
</evidence>
<feature type="region of interest" description="Disordered" evidence="1">
    <location>
        <begin position="1"/>
        <end position="35"/>
    </location>
</feature>
<reference evidence="2 3" key="1">
    <citation type="journal article" date="2017" name="Mol. Biol. Evol.">
        <title>The 4-celled Tetrabaena socialis nuclear genome reveals the essential components for genetic control of cell number at the origin of multicellularity in the volvocine lineage.</title>
        <authorList>
            <person name="Featherston J."/>
            <person name="Arakaki Y."/>
            <person name="Hanschen E.R."/>
            <person name="Ferris P.J."/>
            <person name="Michod R.E."/>
            <person name="Olson B.J.S.C."/>
            <person name="Nozaki H."/>
            <person name="Durand P.M."/>
        </authorList>
    </citation>
    <scope>NUCLEOTIDE SEQUENCE [LARGE SCALE GENOMIC DNA]</scope>
    <source>
        <strain evidence="2 3">NIES-571</strain>
    </source>
</reference>
<dbReference type="EMBL" id="PGGS01000012">
    <property type="protein sequence ID" value="PNH12220.1"/>
    <property type="molecule type" value="Genomic_DNA"/>
</dbReference>